<keyword evidence="4" id="KW-1185">Reference proteome</keyword>
<feature type="active site" evidence="1">
    <location>
        <position position="401"/>
    </location>
</feature>
<reference evidence="3" key="1">
    <citation type="submission" date="2007-04" db="EMBL/GenBank/DDBJ databases">
        <authorList>
            <person name="Fulton L."/>
            <person name="Clifton S."/>
            <person name="Fulton B."/>
            <person name="Xu J."/>
            <person name="Minx P."/>
            <person name="Pepin K.H."/>
            <person name="Johnson M."/>
            <person name="Thiruvilangam P."/>
            <person name="Bhonagiri V."/>
            <person name="Nash W.E."/>
            <person name="Mardis E.R."/>
            <person name="Wilson R.K."/>
        </authorList>
    </citation>
    <scope>NUCLEOTIDE SEQUENCE [LARGE SCALE GENOMIC DNA]</scope>
    <source>
        <strain evidence="3">ATCC 17982</strain>
    </source>
</reference>
<dbReference type="PROSITE" id="PS50203">
    <property type="entry name" value="CALPAIN_CAT"/>
    <property type="match status" value="1"/>
</dbReference>
<protein>
    <recommendedName>
        <fullName evidence="2">Calpain catalytic domain-containing protein</fullName>
    </recommendedName>
</protein>
<dbReference type="AlphaFoldDB" id="A7BAW3"/>
<evidence type="ECO:0000313" key="4">
    <source>
        <dbReference type="Proteomes" id="UP000003553"/>
    </source>
</evidence>
<proteinExistence type="predicted"/>
<dbReference type="InterPro" id="IPR001300">
    <property type="entry name" value="Peptidase_C2_calpain_cat"/>
</dbReference>
<dbReference type="InterPro" id="IPR018247">
    <property type="entry name" value="EF_Hand_1_Ca_BS"/>
</dbReference>
<dbReference type="EMBL" id="AAYI02000004">
    <property type="protein sequence ID" value="EDN80337.1"/>
    <property type="molecule type" value="Genomic_DNA"/>
</dbReference>
<dbReference type="RefSeq" id="WP_003791470.1">
    <property type="nucleotide sequence ID" value="NZ_DS264586.1"/>
</dbReference>
<dbReference type="HOGENOM" id="CLU_613437_0_0_11"/>
<name>A7BAW3_9ACTO</name>
<organism evidence="3 4">
    <name type="scientific">Schaalia dentiphila ATCC 17982</name>
    <dbReference type="NCBI Taxonomy" id="411466"/>
    <lineage>
        <taxon>Bacteria</taxon>
        <taxon>Bacillati</taxon>
        <taxon>Actinomycetota</taxon>
        <taxon>Actinomycetes</taxon>
        <taxon>Actinomycetales</taxon>
        <taxon>Actinomycetaceae</taxon>
        <taxon>Schaalia</taxon>
        <taxon>Schaalia dentiphila</taxon>
    </lineage>
</organism>
<gene>
    <name evidence="3" type="ORF">ACTODO_00779</name>
</gene>
<evidence type="ECO:0000313" key="3">
    <source>
        <dbReference type="EMBL" id="EDN80337.1"/>
    </source>
</evidence>
<reference evidence="3" key="2">
    <citation type="submission" date="2015-05" db="EMBL/GenBank/DDBJ databases">
        <title>Draft genome sequence of Actinomyces odontolyticus (ATCC 17982).</title>
        <authorList>
            <person name="Sudarsanam P."/>
            <person name="Ley R."/>
            <person name="Guruge J."/>
            <person name="Turnbaugh P.J."/>
            <person name="Mahowald M."/>
            <person name="Liep D."/>
            <person name="Gordon J."/>
        </authorList>
    </citation>
    <scope>NUCLEOTIDE SEQUENCE</scope>
    <source>
        <strain evidence="3">ATCC 17982</strain>
    </source>
</reference>
<keyword evidence="1" id="KW-0788">Thiol protease</keyword>
<accession>A7BAW3</accession>
<comment type="caution">
    <text evidence="3">The sequence shown here is derived from an EMBL/GenBank/DDBJ whole genome shotgun (WGS) entry which is preliminary data.</text>
</comment>
<dbReference type="SUPFAM" id="SSF54001">
    <property type="entry name" value="Cysteine proteinases"/>
    <property type="match status" value="1"/>
</dbReference>
<sequence>MHSPFAVLFPQPPGDLGSIWSCQNELRNQSRDVRSLRNDISQLASTLTAWKGEAKRAFIRSKNDELTELANWEDGTLQAADALKSYYFKLEEAKQKVDSIRGQADDLWDEFWALPFLDRIAHREDYEAKLRELKASYDDATATLSDEALNTAASLREALYFTPKDRNHIDIDGDGKLDDVDLGDTRMMSQQELEDIHKRLQDPSKPLFNIEQGHIGDCHLLSTLNAYNQTEEGRKYLASLVTPHYNAQGKIDGYFVDFPGYERNEKRVFVQDVMAYGDTAGKSPQADLASIFEKAFIQSHPGGTKGRLTHGGASASLSTITMQNISGTPGNIIPNIGLNHGDLRYRTIDAIKWGHPIVAESSPFAGDANVTADGSQENITIASSHVYTVAAADENGVTLINPWGHNDRSGNTGKSTGATFTMSWEQFYANFGDITIGTIP</sequence>
<keyword evidence="1" id="KW-0645">Protease</keyword>
<dbReference type="eggNOG" id="ENOG5031H7T">
    <property type="taxonomic scope" value="Bacteria"/>
</dbReference>
<dbReference type="Proteomes" id="UP000003553">
    <property type="component" value="Unassembled WGS sequence"/>
</dbReference>
<feature type="active site" evidence="1">
    <location>
        <position position="218"/>
    </location>
</feature>
<dbReference type="PROSITE" id="PS00018">
    <property type="entry name" value="EF_HAND_1"/>
    <property type="match status" value="1"/>
</dbReference>
<evidence type="ECO:0000256" key="1">
    <source>
        <dbReference type="PROSITE-ProRule" id="PRU00239"/>
    </source>
</evidence>
<dbReference type="InterPro" id="IPR038765">
    <property type="entry name" value="Papain-like_cys_pep_sf"/>
</dbReference>
<keyword evidence="1" id="KW-0378">Hydrolase</keyword>
<dbReference type="GO" id="GO:0004198">
    <property type="term" value="F:calcium-dependent cysteine-type endopeptidase activity"/>
    <property type="evidence" value="ECO:0007669"/>
    <property type="project" value="InterPro"/>
</dbReference>
<feature type="active site" evidence="1">
    <location>
        <position position="385"/>
    </location>
</feature>
<evidence type="ECO:0000259" key="2">
    <source>
        <dbReference type="PROSITE" id="PS50203"/>
    </source>
</evidence>
<feature type="domain" description="Calpain catalytic" evidence="2">
    <location>
        <begin position="208"/>
        <end position="425"/>
    </location>
</feature>
<dbReference type="GO" id="GO:0006508">
    <property type="term" value="P:proteolysis"/>
    <property type="evidence" value="ECO:0007669"/>
    <property type="project" value="UniProtKB-KW"/>
</dbReference>